<evidence type="ECO:0000256" key="3">
    <source>
        <dbReference type="ARBA" id="ARBA00010814"/>
    </source>
</evidence>
<dbReference type="GO" id="GO:0010041">
    <property type="term" value="P:response to iron(III) ion"/>
    <property type="evidence" value="ECO:0007669"/>
    <property type="project" value="TreeGrafter"/>
</dbReference>
<dbReference type="InterPro" id="IPR003342">
    <property type="entry name" value="ArnT-like_N"/>
</dbReference>
<keyword evidence="12 19" id="KW-0812">Transmembrane</keyword>
<keyword evidence="11 19" id="KW-0808">Transferase</keyword>
<gene>
    <name evidence="19" type="primary">arnT</name>
    <name evidence="21" type="ORF">ALO40_05061</name>
</gene>
<keyword evidence="15 19" id="KW-0443">Lipid metabolism</keyword>
<dbReference type="NCBIfam" id="NF009784">
    <property type="entry name" value="PRK13279.1"/>
    <property type="match status" value="1"/>
</dbReference>
<dbReference type="HAMAP" id="MF_01165">
    <property type="entry name" value="ArnT_transfer"/>
    <property type="match status" value="1"/>
</dbReference>
<evidence type="ECO:0000256" key="7">
    <source>
        <dbReference type="ARBA" id="ARBA00022516"/>
    </source>
</evidence>
<evidence type="ECO:0000256" key="17">
    <source>
        <dbReference type="ARBA" id="ARBA00025446"/>
    </source>
</evidence>
<feature type="domain" description="ArnT-like N-terminal" evidence="20">
    <location>
        <begin position="43"/>
        <end position="271"/>
    </location>
</feature>
<name>A0A0Q0GP78_9PSED</name>
<evidence type="ECO:0000313" key="21">
    <source>
        <dbReference type="EMBL" id="KPZ15555.1"/>
    </source>
</evidence>
<dbReference type="EMBL" id="LJRR01000225">
    <property type="protein sequence ID" value="KPZ15555.1"/>
    <property type="molecule type" value="Genomic_DNA"/>
</dbReference>
<sequence length="583" mass="65070">MGHSSAGVLRTAAMRTGRSWHPARSRRLAGGAAMSHARTRDIVVLLMAFVLAYLLPLGFHGLWIPDETRYAQISQEMIHSGNWIAPHFMGLRYFEKPAAGYWLMALGQTVFGENLFGIRIASALSSGLSVLLAYLLAGKIWNDPRKSFASALLFMSFGFIAGQAGYANLDPQFTLWSNLTLVGFWYAVHSIGRARLAAWALIGVACGMGFMTKGFLAWALPVIIALPYMLWQRRLAELLRFGPLAIVVAVLVCLPWALAVHLQEPDYWRYFFWHEHIRRFAGDNAQHAQPWWFYLPLLIAACLPWALLLPATLKQAWQQKRQADTGFLLLWLVLPLAFLSLSKGKLPTYILPCLLPLALLMADALVEHLKQGHGTVLRVNGLLNAALTLLGLAALLYLQVKQPVYKDEPMHLLLAVIVLVGWTLTNVLQGIRPLTFWAMPAMASWLLIALLPAALPNDVVYNKTPDQFVARHQTALAASTHLLSNDLGAASALAWRLKRPDVALFNTWGELEYGLGYPDVQGREVRLQDIDVWMKKARSEGQVGVIMRGKSDEELQELERLPKDGQRYDEGNLAILIYEQSAP</sequence>
<evidence type="ECO:0000256" key="14">
    <source>
        <dbReference type="ARBA" id="ARBA00022989"/>
    </source>
</evidence>
<evidence type="ECO:0000256" key="19">
    <source>
        <dbReference type="HAMAP-Rule" id="MF_01165"/>
    </source>
</evidence>
<dbReference type="EC" id="2.4.2.43" evidence="4 19"/>
<dbReference type="PANTHER" id="PTHR33908:SF3">
    <property type="entry name" value="UNDECAPRENYL PHOSPHATE-ALPHA-4-AMINO-4-DEOXY-L-ARABINOSE ARABINOSYL TRANSFERASE"/>
    <property type="match status" value="1"/>
</dbReference>
<feature type="transmembrane region" description="Helical" evidence="19">
    <location>
        <begin position="42"/>
        <end position="64"/>
    </location>
</feature>
<evidence type="ECO:0000256" key="8">
    <source>
        <dbReference type="ARBA" id="ARBA00022519"/>
    </source>
</evidence>
<dbReference type="GO" id="GO:0009103">
    <property type="term" value="P:lipopolysaccharide biosynthetic process"/>
    <property type="evidence" value="ECO:0007669"/>
    <property type="project" value="UniProtKB-KW"/>
</dbReference>
<organism evidence="21 22">
    <name type="scientific">Pseudomonas syringae pv. viburni</name>
    <dbReference type="NCBI Taxonomy" id="251703"/>
    <lineage>
        <taxon>Bacteria</taxon>
        <taxon>Pseudomonadati</taxon>
        <taxon>Pseudomonadota</taxon>
        <taxon>Gammaproteobacteria</taxon>
        <taxon>Pseudomonadales</taxon>
        <taxon>Pseudomonadaceae</taxon>
        <taxon>Pseudomonas</taxon>
    </lineage>
</organism>
<feature type="transmembrane region" description="Helical" evidence="19">
    <location>
        <begin position="196"/>
        <end position="226"/>
    </location>
</feature>
<keyword evidence="14 19" id="KW-1133">Transmembrane helix</keyword>
<keyword evidence="7 19" id="KW-0444">Lipid biosynthesis</keyword>
<dbReference type="InterPro" id="IPR022839">
    <property type="entry name" value="ArnT"/>
</dbReference>
<evidence type="ECO:0000256" key="6">
    <source>
        <dbReference type="ARBA" id="ARBA00022475"/>
    </source>
</evidence>
<feature type="transmembrane region" description="Helical" evidence="19">
    <location>
        <begin position="348"/>
        <end position="366"/>
    </location>
</feature>
<evidence type="ECO:0000313" key="22">
    <source>
        <dbReference type="Proteomes" id="UP000050317"/>
    </source>
</evidence>
<evidence type="ECO:0000256" key="18">
    <source>
        <dbReference type="ARBA" id="ARBA00034054"/>
    </source>
</evidence>
<dbReference type="PATRIC" id="fig|251703.9.peg.2140"/>
<keyword evidence="6 19" id="KW-1003">Cell membrane</keyword>
<dbReference type="Pfam" id="PF02366">
    <property type="entry name" value="PMT"/>
    <property type="match status" value="1"/>
</dbReference>
<evidence type="ECO:0000256" key="9">
    <source>
        <dbReference type="ARBA" id="ARBA00022556"/>
    </source>
</evidence>
<dbReference type="GO" id="GO:0005886">
    <property type="term" value="C:plasma membrane"/>
    <property type="evidence" value="ECO:0007669"/>
    <property type="project" value="UniProtKB-SubCell"/>
</dbReference>
<evidence type="ECO:0000256" key="13">
    <source>
        <dbReference type="ARBA" id="ARBA00022985"/>
    </source>
</evidence>
<feature type="transmembrane region" description="Helical" evidence="19">
    <location>
        <begin position="238"/>
        <end position="258"/>
    </location>
</feature>
<feature type="transmembrane region" description="Helical" evidence="19">
    <location>
        <begin position="325"/>
        <end position="342"/>
    </location>
</feature>
<feature type="transmembrane region" description="Helical" evidence="19">
    <location>
        <begin position="148"/>
        <end position="169"/>
    </location>
</feature>
<feature type="transmembrane region" description="Helical" evidence="19">
    <location>
        <begin position="435"/>
        <end position="455"/>
    </location>
</feature>
<evidence type="ECO:0000256" key="1">
    <source>
        <dbReference type="ARBA" id="ARBA00004429"/>
    </source>
</evidence>
<evidence type="ECO:0000256" key="11">
    <source>
        <dbReference type="ARBA" id="ARBA00022679"/>
    </source>
</evidence>
<accession>A0A0Q0GP78</accession>
<comment type="catalytic activity">
    <reaction evidence="18 19">
        <text>4-amino-4-deoxy-alpha-L-arabinopyranosyl di-trans,octa-cis-undecaprenyl phosphate + lipid IVA = lipid IIA + di-trans,octa-cis-undecaprenyl phosphate.</text>
        <dbReference type="EC" id="2.4.2.43"/>
    </reaction>
</comment>
<dbReference type="Proteomes" id="UP000050317">
    <property type="component" value="Unassembled WGS sequence"/>
</dbReference>
<comment type="pathway">
    <text evidence="2 19">Lipopolysaccharide metabolism; 4-amino-4-deoxy-beta-L-arabinose-lipid A biosynthesis.</text>
</comment>
<proteinExistence type="inferred from homology"/>
<evidence type="ECO:0000256" key="15">
    <source>
        <dbReference type="ARBA" id="ARBA00023098"/>
    </source>
</evidence>
<evidence type="ECO:0000256" key="4">
    <source>
        <dbReference type="ARBA" id="ARBA00012056"/>
    </source>
</evidence>
<dbReference type="GO" id="GO:0103015">
    <property type="term" value="F:4-amino-4-deoxy-L-arabinose transferase activity"/>
    <property type="evidence" value="ECO:0007669"/>
    <property type="project" value="UniProtKB-EC"/>
</dbReference>
<keyword evidence="10 19" id="KW-0328">Glycosyltransferase</keyword>
<evidence type="ECO:0000256" key="2">
    <source>
        <dbReference type="ARBA" id="ARBA00005200"/>
    </source>
</evidence>
<evidence type="ECO:0000256" key="16">
    <source>
        <dbReference type="ARBA" id="ARBA00023136"/>
    </source>
</evidence>
<evidence type="ECO:0000256" key="5">
    <source>
        <dbReference type="ARBA" id="ARBA00015532"/>
    </source>
</evidence>
<keyword evidence="8" id="KW-0997">Cell inner membrane</keyword>
<comment type="subcellular location">
    <subcellularLocation>
        <location evidence="1">Cell inner membrane</location>
        <topology evidence="1">Multi-pass membrane protein</topology>
    </subcellularLocation>
    <subcellularLocation>
        <location evidence="19">Cell membrane</location>
        <topology evidence="19">Multi-pass membrane protein</topology>
    </subcellularLocation>
</comment>
<keyword evidence="16 19" id="KW-0472">Membrane</keyword>
<reference evidence="21 22" key="1">
    <citation type="submission" date="2015-09" db="EMBL/GenBank/DDBJ databases">
        <title>Genome announcement of multiple Pseudomonas syringae strains.</title>
        <authorList>
            <person name="Thakur S."/>
            <person name="Wang P.W."/>
            <person name="Gong Y."/>
            <person name="Weir B.S."/>
            <person name="Guttman D.S."/>
        </authorList>
    </citation>
    <scope>NUCLEOTIDE SEQUENCE [LARGE SCALE GENOMIC DNA]</scope>
    <source>
        <strain evidence="21 22">ICMP3963</strain>
    </source>
</reference>
<dbReference type="AlphaFoldDB" id="A0A0Q0GP78"/>
<dbReference type="InterPro" id="IPR050297">
    <property type="entry name" value="LipidA_mod_glycosyltrf_83"/>
</dbReference>
<feature type="transmembrane region" description="Helical" evidence="19">
    <location>
        <begin position="291"/>
        <end position="313"/>
    </location>
</feature>
<dbReference type="GO" id="GO:0000030">
    <property type="term" value="F:mannosyltransferase activity"/>
    <property type="evidence" value="ECO:0007669"/>
    <property type="project" value="InterPro"/>
</dbReference>
<feature type="transmembrane region" description="Helical" evidence="19">
    <location>
        <begin position="116"/>
        <end position="136"/>
    </location>
</feature>
<dbReference type="UniPathway" id="UPA00037"/>
<feature type="transmembrane region" description="Helical" evidence="19">
    <location>
        <begin position="378"/>
        <end position="398"/>
    </location>
</feature>
<comment type="function">
    <text evidence="17 19">Catalyzes the transfer of the L-Ara4N moiety of the glycolipid undecaprenyl phosphate-alpha-L-Ara4N to lipid A. The modified arabinose is attached to lipid A and is required for resistance to polymyxin and cationic antimicrobial peptides.</text>
</comment>
<dbReference type="GO" id="GO:0009245">
    <property type="term" value="P:lipid A biosynthetic process"/>
    <property type="evidence" value="ECO:0007669"/>
    <property type="project" value="UniProtKB-UniRule"/>
</dbReference>
<keyword evidence="9 19" id="KW-0441">Lipid A biosynthesis</keyword>
<evidence type="ECO:0000259" key="20">
    <source>
        <dbReference type="Pfam" id="PF02366"/>
    </source>
</evidence>
<protein>
    <recommendedName>
        <fullName evidence="5 19">Undecaprenyl phosphate-alpha-4-amino-4-deoxy-L-arabinose arabinosyl transferase</fullName>
        <ecNumber evidence="4 19">2.4.2.43</ecNumber>
    </recommendedName>
    <alternativeName>
        <fullName evidence="19">4-amino-4-deoxy-L-arabinose lipid A transferase</fullName>
    </alternativeName>
    <alternativeName>
        <fullName evidence="19">Lipid IV(A) 4-amino-4-deoxy-L-arabinosyltransferase</fullName>
    </alternativeName>
    <alternativeName>
        <fullName evidence="19">Undecaprenyl phosphate-alpha-L-Ara4N transferase</fullName>
    </alternativeName>
</protein>
<comment type="caution">
    <text evidence="21">The sequence shown here is derived from an EMBL/GenBank/DDBJ whole genome shotgun (WGS) entry which is preliminary data.</text>
</comment>
<feature type="transmembrane region" description="Helical" evidence="19">
    <location>
        <begin position="410"/>
        <end position="428"/>
    </location>
</feature>
<evidence type="ECO:0000256" key="10">
    <source>
        <dbReference type="ARBA" id="ARBA00022676"/>
    </source>
</evidence>
<dbReference type="GO" id="GO:0006493">
    <property type="term" value="P:protein O-linked glycosylation"/>
    <property type="evidence" value="ECO:0007669"/>
    <property type="project" value="InterPro"/>
</dbReference>
<dbReference type="PANTHER" id="PTHR33908">
    <property type="entry name" value="MANNOSYLTRANSFERASE YKCB-RELATED"/>
    <property type="match status" value="1"/>
</dbReference>
<evidence type="ECO:0000256" key="12">
    <source>
        <dbReference type="ARBA" id="ARBA00022692"/>
    </source>
</evidence>
<keyword evidence="13 19" id="KW-0448">Lipopolysaccharide biosynthesis</keyword>
<comment type="similarity">
    <text evidence="3 19">Belongs to the glycosyltransferase 83 family.</text>
</comment>